<dbReference type="SUPFAM" id="SSF48498">
    <property type="entry name" value="Tetracyclin repressor-like, C-terminal domain"/>
    <property type="match status" value="1"/>
</dbReference>
<proteinExistence type="predicted"/>
<evidence type="ECO:0000313" key="6">
    <source>
        <dbReference type="EMBL" id="SFN35797.1"/>
    </source>
</evidence>
<sequence length="191" mass="20779">MPWKKKYHKPDVLDAAMRAFWEHGYQGTSMANLVEATGLNRGSLYAAFKDKRSLYIGALEHYDTVYRVAFLNQLRELADPKAAIMAAFVAVETGNDGLPGGCLVVNSTLEVAPHDPEIAELVEASMGQVETFFLECLHRAEAQGSLAPGLRVTDTAKVLMGMMVGLLVITRASPHSPAVAPILQQVREILA</sequence>
<dbReference type="PROSITE" id="PS50977">
    <property type="entry name" value="HTH_TETR_2"/>
    <property type="match status" value="1"/>
</dbReference>
<dbReference type="InterPro" id="IPR009057">
    <property type="entry name" value="Homeodomain-like_sf"/>
</dbReference>
<keyword evidence="2 4" id="KW-0238">DNA-binding</keyword>
<evidence type="ECO:0000259" key="5">
    <source>
        <dbReference type="PROSITE" id="PS50977"/>
    </source>
</evidence>
<dbReference type="Pfam" id="PF16925">
    <property type="entry name" value="TetR_C_13"/>
    <property type="match status" value="1"/>
</dbReference>
<feature type="domain" description="HTH tetR-type" evidence="5">
    <location>
        <begin position="6"/>
        <end position="66"/>
    </location>
</feature>
<dbReference type="PRINTS" id="PR00455">
    <property type="entry name" value="HTHTETR"/>
</dbReference>
<dbReference type="AlphaFoldDB" id="A0A1I4YCM5"/>
<feature type="DNA-binding region" description="H-T-H motif" evidence="4">
    <location>
        <begin position="29"/>
        <end position="48"/>
    </location>
</feature>
<dbReference type="STRING" id="1005928.SAMN04487859_101111"/>
<dbReference type="PROSITE" id="PS01081">
    <property type="entry name" value="HTH_TETR_1"/>
    <property type="match status" value="1"/>
</dbReference>
<evidence type="ECO:0000256" key="2">
    <source>
        <dbReference type="ARBA" id="ARBA00023125"/>
    </source>
</evidence>
<dbReference type="SUPFAM" id="SSF46689">
    <property type="entry name" value="Homeodomain-like"/>
    <property type="match status" value="1"/>
</dbReference>
<keyword evidence="1" id="KW-0805">Transcription regulation</keyword>
<name>A0A1I4YCM5_9RHOB</name>
<dbReference type="Pfam" id="PF00440">
    <property type="entry name" value="TetR_N"/>
    <property type="match status" value="1"/>
</dbReference>
<evidence type="ECO:0000256" key="1">
    <source>
        <dbReference type="ARBA" id="ARBA00023015"/>
    </source>
</evidence>
<keyword evidence="3" id="KW-0804">Transcription</keyword>
<dbReference type="PANTHER" id="PTHR47506:SF1">
    <property type="entry name" value="HTH-TYPE TRANSCRIPTIONAL REGULATOR YJDC"/>
    <property type="match status" value="1"/>
</dbReference>
<dbReference type="InterPro" id="IPR023772">
    <property type="entry name" value="DNA-bd_HTH_TetR-type_CS"/>
</dbReference>
<dbReference type="Proteomes" id="UP000198599">
    <property type="component" value="Unassembled WGS sequence"/>
</dbReference>
<dbReference type="GO" id="GO:0003677">
    <property type="term" value="F:DNA binding"/>
    <property type="evidence" value="ECO:0007669"/>
    <property type="project" value="UniProtKB-UniRule"/>
</dbReference>
<dbReference type="InterPro" id="IPR001647">
    <property type="entry name" value="HTH_TetR"/>
</dbReference>
<reference evidence="7" key="1">
    <citation type="submission" date="2016-10" db="EMBL/GenBank/DDBJ databases">
        <authorList>
            <person name="Varghese N."/>
            <person name="Submissions S."/>
        </authorList>
    </citation>
    <scope>NUCLEOTIDE SEQUENCE [LARGE SCALE GENOMIC DNA]</scope>
    <source>
        <strain evidence="7">DSM 28463</strain>
    </source>
</reference>
<keyword evidence="7" id="KW-1185">Reference proteome</keyword>
<accession>A0A1I4YCM5</accession>
<evidence type="ECO:0000256" key="4">
    <source>
        <dbReference type="PROSITE-ProRule" id="PRU00335"/>
    </source>
</evidence>
<dbReference type="InterPro" id="IPR011075">
    <property type="entry name" value="TetR_C"/>
</dbReference>
<gene>
    <name evidence="6" type="ORF">SAMN04487859_101111</name>
</gene>
<organism evidence="6 7">
    <name type="scientific">Roseovarius lutimaris</name>
    <dbReference type="NCBI Taxonomy" id="1005928"/>
    <lineage>
        <taxon>Bacteria</taxon>
        <taxon>Pseudomonadati</taxon>
        <taxon>Pseudomonadota</taxon>
        <taxon>Alphaproteobacteria</taxon>
        <taxon>Rhodobacterales</taxon>
        <taxon>Roseobacteraceae</taxon>
        <taxon>Roseovarius</taxon>
    </lineage>
</organism>
<dbReference type="EMBL" id="FOVP01000001">
    <property type="protein sequence ID" value="SFN35797.1"/>
    <property type="molecule type" value="Genomic_DNA"/>
</dbReference>
<evidence type="ECO:0000313" key="7">
    <source>
        <dbReference type="Proteomes" id="UP000198599"/>
    </source>
</evidence>
<dbReference type="PANTHER" id="PTHR47506">
    <property type="entry name" value="TRANSCRIPTIONAL REGULATORY PROTEIN"/>
    <property type="match status" value="1"/>
</dbReference>
<evidence type="ECO:0000256" key="3">
    <source>
        <dbReference type="ARBA" id="ARBA00023163"/>
    </source>
</evidence>
<dbReference type="Gene3D" id="1.10.357.10">
    <property type="entry name" value="Tetracycline Repressor, domain 2"/>
    <property type="match status" value="1"/>
</dbReference>
<dbReference type="OrthoDB" id="9779746at2"/>
<protein>
    <submittedName>
        <fullName evidence="6">Transcriptional regulator, TetR family</fullName>
    </submittedName>
</protein>
<dbReference type="InterPro" id="IPR036271">
    <property type="entry name" value="Tet_transcr_reg_TetR-rel_C_sf"/>
</dbReference>
<dbReference type="Gene3D" id="1.10.10.60">
    <property type="entry name" value="Homeodomain-like"/>
    <property type="match status" value="1"/>
</dbReference>
<dbReference type="RefSeq" id="WP_092833224.1">
    <property type="nucleotide sequence ID" value="NZ_FOVP01000001.1"/>
</dbReference>